<organism evidence="6 7">
    <name type="scientific">Chryseobacterium paridis</name>
    <dbReference type="NCBI Taxonomy" id="2800328"/>
    <lineage>
        <taxon>Bacteria</taxon>
        <taxon>Pseudomonadati</taxon>
        <taxon>Bacteroidota</taxon>
        <taxon>Flavobacteriia</taxon>
        <taxon>Flavobacteriales</taxon>
        <taxon>Weeksellaceae</taxon>
        <taxon>Chryseobacterium group</taxon>
        <taxon>Chryseobacterium</taxon>
    </lineage>
</organism>
<keyword evidence="2" id="KW-0805">Transcription regulation</keyword>
<dbReference type="InterPro" id="IPR050204">
    <property type="entry name" value="AraC_XylS_family_regulators"/>
</dbReference>
<dbReference type="Proteomes" id="UP000628669">
    <property type="component" value="Unassembled WGS sequence"/>
</dbReference>
<dbReference type="EMBL" id="JAENHK010000010">
    <property type="protein sequence ID" value="MBK1896184.1"/>
    <property type="molecule type" value="Genomic_DNA"/>
</dbReference>
<dbReference type="InterPro" id="IPR009057">
    <property type="entry name" value="Homeodomain-like_sf"/>
</dbReference>
<dbReference type="PANTHER" id="PTHR46796:SF13">
    <property type="entry name" value="HTH-TYPE TRANSCRIPTIONAL ACTIVATOR RHAS"/>
    <property type="match status" value="1"/>
</dbReference>
<keyword evidence="7" id="KW-1185">Reference proteome</keyword>
<dbReference type="InterPro" id="IPR054015">
    <property type="entry name" value="ExsA-like_N"/>
</dbReference>
<dbReference type="Pfam" id="PF12833">
    <property type="entry name" value="HTH_18"/>
    <property type="match status" value="1"/>
</dbReference>
<feature type="domain" description="HTH araC/xylS-type" evidence="5">
    <location>
        <begin position="170"/>
        <end position="266"/>
    </location>
</feature>
<evidence type="ECO:0000256" key="1">
    <source>
        <dbReference type="ARBA" id="ARBA00022490"/>
    </source>
</evidence>
<dbReference type="SMART" id="SM00342">
    <property type="entry name" value="HTH_ARAC"/>
    <property type="match status" value="1"/>
</dbReference>
<dbReference type="PANTHER" id="PTHR46796">
    <property type="entry name" value="HTH-TYPE TRANSCRIPTIONAL ACTIVATOR RHAS-RELATED"/>
    <property type="match status" value="1"/>
</dbReference>
<evidence type="ECO:0000256" key="3">
    <source>
        <dbReference type="ARBA" id="ARBA00023125"/>
    </source>
</evidence>
<keyword evidence="3" id="KW-0238">DNA-binding</keyword>
<keyword evidence="4" id="KW-0804">Transcription</keyword>
<dbReference type="Pfam" id="PF22200">
    <property type="entry name" value="ExsA_N"/>
    <property type="match status" value="1"/>
</dbReference>
<proteinExistence type="predicted"/>
<dbReference type="SUPFAM" id="SSF51215">
    <property type="entry name" value="Regulatory protein AraC"/>
    <property type="match status" value="1"/>
</dbReference>
<dbReference type="InterPro" id="IPR037923">
    <property type="entry name" value="HTH-like"/>
</dbReference>
<name>A0ABS1FUS5_9FLAO</name>
<keyword evidence="1" id="KW-0963">Cytoplasm</keyword>
<accession>A0ABS1FUS5</accession>
<dbReference type="InterPro" id="IPR018060">
    <property type="entry name" value="HTH_AraC"/>
</dbReference>
<reference evidence="7" key="1">
    <citation type="submission" date="2021-01" db="EMBL/GenBank/DDBJ databases">
        <title>Genome public.</title>
        <authorList>
            <person name="Liu C."/>
            <person name="Sun Q."/>
        </authorList>
    </citation>
    <scope>NUCLEOTIDE SEQUENCE [LARGE SCALE GENOMIC DNA]</scope>
    <source>
        <strain evidence="7">YIM B02567</strain>
    </source>
</reference>
<comment type="caution">
    <text evidence="6">The sequence shown here is derived from an EMBL/GenBank/DDBJ whole genome shotgun (WGS) entry which is preliminary data.</text>
</comment>
<gene>
    <name evidence="6" type="ORF">JHL15_10510</name>
</gene>
<evidence type="ECO:0000256" key="4">
    <source>
        <dbReference type="ARBA" id="ARBA00023163"/>
    </source>
</evidence>
<dbReference type="SUPFAM" id="SSF46689">
    <property type="entry name" value="Homeodomain-like"/>
    <property type="match status" value="1"/>
</dbReference>
<dbReference type="Gene3D" id="1.10.10.60">
    <property type="entry name" value="Homeodomain-like"/>
    <property type="match status" value="1"/>
</dbReference>
<evidence type="ECO:0000256" key="2">
    <source>
        <dbReference type="ARBA" id="ARBA00023015"/>
    </source>
</evidence>
<dbReference type="PROSITE" id="PS01124">
    <property type="entry name" value="HTH_ARAC_FAMILY_2"/>
    <property type="match status" value="1"/>
</dbReference>
<protein>
    <submittedName>
        <fullName evidence="6">Helix-turn-helix transcriptional regulator</fullName>
    </submittedName>
</protein>
<evidence type="ECO:0000313" key="7">
    <source>
        <dbReference type="Proteomes" id="UP000628669"/>
    </source>
</evidence>
<sequence length="266" mass="31167">MTDHKKINQITYACYSRNVRDGEQFIPEHVFSYQVSGRLVYNDGQKEYIFDQGSFRLTRRNTLIKFNKIPPENGEYANISVFMDQDTLKNVSMEYDYKATKSHHDEPVFRIPDNDLLSGYIESLKPYDELDKPGNEVLKNIKLKELIVILLQTNPSLKDVLFDFTEPGKIDLESFMNHNFRFNVSLERFAYLTGRSLSTFQRDFEKIFAVSPRKWLQQKRLQEAYYLIKEKGAAVSDVYLDTGFQDLSHFSFAFKKMFGLPPSQII</sequence>
<evidence type="ECO:0000259" key="5">
    <source>
        <dbReference type="PROSITE" id="PS01124"/>
    </source>
</evidence>
<evidence type="ECO:0000313" key="6">
    <source>
        <dbReference type="EMBL" id="MBK1896184.1"/>
    </source>
</evidence>
<dbReference type="RefSeq" id="WP_200245607.1">
    <property type="nucleotide sequence ID" value="NZ_JAENHK010000010.1"/>
</dbReference>